<organism evidence="1 2">
    <name type="scientific">Sulfoacidibacillus ferrooxidans</name>
    <dbReference type="NCBI Taxonomy" id="2005001"/>
    <lineage>
        <taxon>Bacteria</taxon>
        <taxon>Bacillati</taxon>
        <taxon>Bacillota</taxon>
        <taxon>Bacilli</taxon>
        <taxon>Bacillales</taxon>
        <taxon>Alicyclobacillaceae</taxon>
        <taxon>Sulfoacidibacillus</taxon>
    </lineage>
</organism>
<accession>A0A9X1V791</accession>
<protein>
    <recommendedName>
        <fullName evidence="3">DUF3243 domain-containing protein</fullName>
    </recommendedName>
</protein>
<dbReference type="InterPro" id="IPR038292">
    <property type="entry name" value="YmfJ/YflH_sf"/>
</dbReference>
<name>A0A9X1V791_9BACL</name>
<dbReference type="AlphaFoldDB" id="A0A9X1V791"/>
<evidence type="ECO:0000313" key="1">
    <source>
        <dbReference type="EMBL" id="MCI0182462.1"/>
    </source>
</evidence>
<dbReference type="Gene3D" id="1.10.760.20">
    <property type="entry name" value="Protein of unknown function DUF3243"/>
    <property type="match status" value="1"/>
</dbReference>
<proteinExistence type="predicted"/>
<evidence type="ECO:0000313" key="2">
    <source>
        <dbReference type="Proteomes" id="UP001139263"/>
    </source>
</evidence>
<evidence type="ECO:0008006" key="3">
    <source>
        <dbReference type="Google" id="ProtNLM"/>
    </source>
</evidence>
<dbReference type="RefSeq" id="WP_241712053.1">
    <property type="nucleotide sequence ID" value="NZ_JALBUF010000001.1"/>
</dbReference>
<dbReference type="EMBL" id="JALBUF010000001">
    <property type="protein sequence ID" value="MCI0182462.1"/>
    <property type="molecule type" value="Genomic_DNA"/>
</dbReference>
<sequence length="104" mass="11805">MNQTPESSIKNSVERAVNSGEVLDDFSRWREFLGAQVQRAEGMGVSEQHIDDAAFKLGDYLADKIDPKNPQERLLKEMWDCSPKEDQRALARIMVNMASSHTTH</sequence>
<dbReference type="Proteomes" id="UP001139263">
    <property type="component" value="Unassembled WGS sequence"/>
</dbReference>
<dbReference type="Pfam" id="PF11588">
    <property type="entry name" value="DUF3243"/>
    <property type="match status" value="1"/>
</dbReference>
<comment type="caution">
    <text evidence="1">The sequence shown here is derived from an EMBL/GenBank/DDBJ whole genome shotgun (WGS) entry which is preliminary data.</text>
</comment>
<reference evidence="1" key="1">
    <citation type="submission" date="2022-03" db="EMBL/GenBank/DDBJ databases">
        <title>Draft Genome Sequence of Firmicute Strain S0AB, a Heterotrophic Iron/Sulfur-Oxidizing Extreme Acidophile.</title>
        <authorList>
            <person name="Vergara E."/>
            <person name="Pakostova E."/>
            <person name="Johnson D.B."/>
            <person name="Holmes D.S."/>
        </authorList>
    </citation>
    <scope>NUCLEOTIDE SEQUENCE</scope>
    <source>
        <strain evidence="1">S0AB</strain>
    </source>
</reference>
<gene>
    <name evidence="1" type="ORF">MM817_00722</name>
</gene>
<keyword evidence="2" id="KW-1185">Reference proteome</keyword>
<dbReference type="InterPro" id="IPR021637">
    <property type="entry name" value="DUF3243"/>
</dbReference>